<keyword evidence="2" id="KW-1185">Reference proteome</keyword>
<protein>
    <recommendedName>
        <fullName evidence="3">Transcription factor zinc-finger domain-containing protein</fullName>
    </recommendedName>
</protein>
<evidence type="ECO:0008006" key="3">
    <source>
        <dbReference type="Google" id="ProtNLM"/>
    </source>
</evidence>
<evidence type="ECO:0000313" key="1">
    <source>
        <dbReference type="EMBL" id="NKQ52152.1"/>
    </source>
</evidence>
<reference evidence="1 2" key="1">
    <citation type="submission" date="2020-04" db="EMBL/GenBank/DDBJ databases">
        <title>Novel species.</title>
        <authorList>
            <person name="Teo W.F.A."/>
            <person name="Lipun K."/>
            <person name="Srisuk N."/>
            <person name="Duangmal K."/>
        </authorList>
    </citation>
    <scope>NUCLEOTIDE SEQUENCE [LARGE SCALE GENOMIC DNA]</scope>
    <source>
        <strain evidence="1 2">K13G38</strain>
    </source>
</reference>
<name>A0ABX1IXC2_9PSEU</name>
<dbReference type="Proteomes" id="UP000715441">
    <property type="component" value="Unassembled WGS sequence"/>
</dbReference>
<proteinExistence type="predicted"/>
<evidence type="ECO:0000313" key="2">
    <source>
        <dbReference type="Proteomes" id="UP000715441"/>
    </source>
</evidence>
<comment type="caution">
    <text evidence="1">The sequence shown here is derived from an EMBL/GenBank/DDBJ whole genome shotgun (WGS) entry which is preliminary data.</text>
</comment>
<dbReference type="RefSeq" id="WP_168511756.1">
    <property type="nucleotide sequence ID" value="NZ_JAAXLS010000002.1"/>
</dbReference>
<organism evidence="1 2">
    <name type="scientific">Amycolatopsis acididurans</name>
    <dbReference type="NCBI Taxonomy" id="2724524"/>
    <lineage>
        <taxon>Bacteria</taxon>
        <taxon>Bacillati</taxon>
        <taxon>Actinomycetota</taxon>
        <taxon>Actinomycetes</taxon>
        <taxon>Pseudonocardiales</taxon>
        <taxon>Pseudonocardiaceae</taxon>
        <taxon>Amycolatopsis</taxon>
    </lineage>
</organism>
<dbReference type="EMBL" id="JAAXLS010000002">
    <property type="protein sequence ID" value="NKQ52152.1"/>
    <property type="molecule type" value="Genomic_DNA"/>
</dbReference>
<gene>
    <name evidence="1" type="ORF">HFP15_04570</name>
</gene>
<accession>A0ABX1IXC2</accession>
<sequence length="56" mass="5902">MPDHECPSCGCPLAELLAESSHVVSDGRVAYRRCVCGKWLVEINGSLVGTAGLRSA</sequence>